<dbReference type="Gene3D" id="1.10.287.3980">
    <property type="match status" value="1"/>
</dbReference>
<dbReference type="Pfam" id="PF00468">
    <property type="entry name" value="Ribosomal_L34"/>
    <property type="match status" value="1"/>
</dbReference>
<keyword evidence="2 8" id="KW-0689">Ribosomal protein</keyword>
<evidence type="ECO:0000313" key="6">
    <source>
        <dbReference type="EnsemblMetazoa" id="XP_003251738"/>
    </source>
</evidence>
<dbReference type="InterPro" id="IPR000271">
    <property type="entry name" value="Ribosomal_bL34"/>
</dbReference>
<dbReference type="FunFam" id="1.10.287.3980:FF:000001">
    <property type="entry name" value="Mitochondrial ribosomal protein L34"/>
    <property type="match status" value="1"/>
</dbReference>
<evidence type="ECO:0000256" key="3">
    <source>
        <dbReference type="ARBA" id="ARBA00023274"/>
    </source>
</evidence>
<sequence>MIRTLISNTYKTFPRLALFNQTFSSIFTLPTIINPWNLTINRTIMRYHFPRPNERRRIKRHGWITRMSTPNGRKILMRRILKGKYVLSH</sequence>
<accession>A0A8B6XWX7</accession>
<comment type="similarity">
    <text evidence="1">Belongs to the bacterial ribosomal protein bL34 family.</text>
</comment>
<evidence type="ECO:0000256" key="1">
    <source>
        <dbReference type="ARBA" id="ARBA00010111"/>
    </source>
</evidence>
<dbReference type="RefSeq" id="XP_003251738.1">
    <property type="nucleotide sequence ID" value="XM_003251690.4"/>
</dbReference>
<keyword evidence="3" id="KW-0687">Ribonucleoprotein</keyword>
<dbReference type="GO" id="GO:0006412">
    <property type="term" value="P:translation"/>
    <property type="evidence" value="ECO:0007669"/>
    <property type="project" value="InterPro"/>
</dbReference>
<evidence type="ECO:0000256" key="4">
    <source>
        <dbReference type="ARBA" id="ARBA00035274"/>
    </source>
</evidence>
<reference evidence="6" key="1">
    <citation type="submission" date="2021-01" db="UniProtKB">
        <authorList>
            <consortium name="EnsemblMetazoa"/>
        </authorList>
    </citation>
    <scope>IDENTIFICATION</scope>
    <source>
        <strain evidence="6">DH4</strain>
    </source>
</reference>
<keyword evidence="7" id="KW-1185">Reference proteome</keyword>
<protein>
    <recommendedName>
        <fullName evidence="4">Large ribosomal subunit protein bL34m</fullName>
    </recommendedName>
    <alternativeName>
        <fullName evidence="5">39S ribosomal protein L34, mitochondrial</fullName>
    </alternativeName>
</protein>
<name>A0A7M7GBN4_APIME</name>
<accession>A0A7M7GBN4</accession>
<dbReference type="GO" id="GO:0003735">
    <property type="term" value="F:structural constituent of ribosome"/>
    <property type="evidence" value="ECO:0007669"/>
    <property type="project" value="InterPro"/>
</dbReference>
<dbReference type="OMA" id="MRYHFPR"/>
<evidence type="ECO:0000256" key="5">
    <source>
        <dbReference type="ARBA" id="ARBA00035434"/>
    </source>
</evidence>
<dbReference type="PANTHER" id="PTHR14503:SF4">
    <property type="entry name" value="LARGE RIBOSOMAL SUBUNIT PROTEIN BL34M"/>
    <property type="match status" value="1"/>
</dbReference>
<organism evidence="6">
    <name type="scientific">Apis mellifera</name>
    <name type="common">Honeybee</name>
    <dbReference type="NCBI Taxonomy" id="7460"/>
    <lineage>
        <taxon>Eukaryota</taxon>
        <taxon>Metazoa</taxon>
        <taxon>Ecdysozoa</taxon>
        <taxon>Arthropoda</taxon>
        <taxon>Hexapoda</taxon>
        <taxon>Insecta</taxon>
        <taxon>Pterygota</taxon>
        <taxon>Neoptera</taxon>
        <taxon>Endopterygota</taxon>
        <taxon>Hymenoptera</taxon>
        <taxon>Apocrita</taxon>
        <taxon>Aculeata</taxon>
        <taxon>Apoidea</taxon>
        <taxon>Anthophila</taxon>
        <taxon>Apidae</taxon>
        <taxon>Apis</taxon>
    </lineage>
</organism>
<evidence type="ECO:0000313" key="8">
    <source>
        <dbReference type="RefSeq" id="XP_003251738.1"/>
    </source>
</evidence>
<gene>
    <name evidence="6" type="primary">100578551</name>
    <name evidence="8" type="synonym">LOC100578551</name>
</gene>
<dbReference type="EnsemblMetazoa" id="XM_003251690">
    <property type="protein sequence ID" value="XP_003251738"/>
    <property type="gene ID" value="LOC100578551"/>
</dbReference>
<dbReference type="AlphaFoldDB" id="A0A7M7GBN4"/>
<proteinExistence type="inferred from homology"/>
<dbReference type="OrthoDB" id="431691at2759"/>
<dbReference type="PANTHER" id="PTHR14503">
    <property type="entry name" value="MITOCHONDRIAL RIBOSOMAL PROTEIN 34 FAMILY MEMBER"/>
    <property type="match status" value="1"/>
</dbReference>
<reference evidence="8" key="2">
    <citation type="submission" date="2025-04" db="UniProtKB">
        <authorList>
            <consortium name="RefSeq"/>
        </authorList>
    </citation>
    <scope>IDENTIFICATION</scope>
    <source>
        <strain evidence="8">DH4</strain>
        <tissue evidence="8">Whole body</tissue>
    </source>
</reference>
<reference evidence="7" key="3">
    <citation type="submission" date="2025-05" db="UniProtKB">
        <authorList>
            <consortium name="RefSeq"/>
        </authorList>
    </citation>
    <scope>NUCLEOTIDE SEQUENCE [LARGE SCALE GENOMIC DNA]</scope>
    <source>
        <strain evidence="7">DH4</strain>
    </source>
</reference>
<evidence type="ECO:0000313" key="7">
    <source>
        <dbReference type="Proteomes" id="UP000005203"/>
    </source>
</evidence>
<dbReference type="Proteomes" id="UP000005203">
    <property type="component" value="Linkage group LG1"/>
</dbReference>
<dbReference type="GO" id="GO:0005762">
    <property type="term" value="C:mitochondrial large ribosomal subunit"/>
    <property type="evidence" value="ECO:0007669"/>
    <property type="project" value="TreeGrafter"/>
</dbReference>
<dbReference type="KEGG" id="ame:100578551"/>
<evidence type="ECO:0000256" key="2">
    <source>
        <dbReference type="ARBA" id="ARBA00022980"/>
    </source>
</evidence>